<evidence type="ECO:0000256" key="1">
    <source>
        <dbReference type="ARBA" id="ARBA00004141"/>
    </source>
</evidence>
<proteinExistence type="predicted"/>
<dbReference type="Pfam" id="PF01098">
    <property type="entry name" value="FTSW_RODA_SPOVE"/>
    <property type="match status" value="1"/>
</dbReference>
<evidence type="ECO:0000256" key="6">
    <source>
        <dbReference type="SAM" id="Phobius"/>
    </source>
</evidence>
<feature type="transmembrane region" description="Helical" evidence="6">
    <location>
        <begin position="71"/>
        <end position="92"/>
    </location>
</feature>
<dbReference type="InterPro" id="IPR001182">
    <property type="entry name" value="FtsW/RodA"/>
</dbReference>
<accession>W7CYG4</accession>
<dbReference type="AlphaFoldDB" id="W7CYG4"/>
<evidence type="ECO:0000313" key="8">
    <source>
        <dbReference type="Proteomes" id="UP000019243"/>
    </source>
</evidence>
<dbReference type="RefSeq" id="WP_051456825.1">
    <property type="nucleotide sequence ID" value="NZ_AODH01000009.1"/>
</dbReference>
<dbReference type="PANTHER" id="PTHR30474:SF1">
    <property type="entry name" value="PEPTIDOGLYCAN GLYCOSYLTRANSFERASE MRDB"/>
    <property type="match status" value="1"/>
</dbReference>
<evidence type="ECO:0000313" key="7">
    <source>
        <dbReference type="EMBL" id="EUJ41790.1"/>
    </source>
</evidence>
<keyword evidence="3" id="KW-0133">Cell shape</keyword>
<dbReference type="GO" id="GO:0032153">
    <property type="term" value="C:cell division site"/>
    <property type="evidence" value="ECO:0007669"/>
    <property type="project" value="TreeGrafter"/>
</dbReference>
<evidence type="ECO:0000256" key="4">
    <source>
        <dbReference type="ARBA" id="ARBA00022989"/>
    </source>
</evidence>
<keyword evidence="7" id="KW-0131">Cell cycle</keyword>
<evidence type="ECO:0000256" key="5">
    <source>
        <dbReference type="ARBA" id="ARBA00023136"/>
    </source>
</evidence>
<keyword evidence="7" id="KW-0132">Cell division</keyword>
<dbReference type="GO" id="GO:0015648">
    <property type="term" value="F:lipid-linked peptidoglycan transporter activity"/>
    <property type="evidence" value="ECO:0007669"/>
    <property type="project" value="TreeGrafter"/>
</dbReference>
<organism evidence="7 8">
    <name type="scientific">Brochothrix campestris FSL F6-1037</name>
    <dbReference type="NCBI Taxonomy" id="1265861"/>
    <lineage>
        <taxon>Bacteria</taxon>
        <taxon>Bacillati</taxon>
        <taxon>Bacillota</taxon>
        <taxon>Bacilli</taxon>
        <taxon>Bacillales</taxon>
        <taxon>Listeriaceae</taxon>
        <taxon>Brochothrix</taxon>
    </lineage>
</organism>
<name>W7CYG4_9LIST</name>
<dbReference type="GO" id="GO:0008360">
    <property type="term" value="P:regulation of cell shape"/>
    <property type="evidence" value="ECO:0007669"/>
    <property type="project" value="UniProtKB-KW"/>
</dbReference>
<evidence type="ECO:0000256" key="3">
    <source>
        <dbReference type="ARBA" id="ARBA00022960"/>
    </source>
</evidence>
<dbReference type="GO" id="GO:0005886">
    <property type="term" value="C:plasma membrane"/>
    <property type="evidence" value="ECO:0007669"/>
    <property type="project" value="TreeGrafter"/>
</dbReference>
<gene>
    <name evidence="7" type="ORF">BCAMP_02885</name>
</gene>
<dbReference type="GO" id="GO:0051301">
    <property type="term" value="P:cell division"/>
    <property type="evidence" value="ECO:0007669"/>
    <property type="project" value="UniProtKB-KW"/>
</dbReference>
<keyword evidence="4 6" id="KW-1133">Transmembrane helix</keyword>
<protein>
    <submittedName>
        <fullName evidence="7">FtsW/RodA/SpoVE family cell division protein</fullName>
    </submittedName>
</protein>
<keyword evidence="5 6" id="KW-0472">Membrane</keyword>
<keyword evidence="8" id="KW-1185">Reference proteome</keyword>
<dbReference type="PANTHER" id="PTHR30474">
    <property type="entry name" value="CELL CYCLE PROTEIN"/>
    <property type="match status" value="1"/>
</dbReference>
<reference evidence="7 8" key="1">
    <citation type="submission" date="2012-12" db="EMBL/GenBank/DDBJ databases">
        <title>Novel taxa of Listeriaceae from agricultural environments in the United States.</title>
        <authorList>
            <person name="den Bakker H.C."/>
            <person name="Allred A."/>
            <person name="Warchocki S."/>
            <person name="Wright E.M."/>
            <person name="Burrell A."/>
            <person name="Nightingale K.K."/>
            <person name="Kephart D."/>
            <person name="Wiedmann M."/>
        </authorList>
    </citation>
    <scope>NUCLEOTIDE SEQUENCE [LARGE SCALE GENOMIC DNA]</scope>
    <source>
        <strain evidence="7 8">FSL F6-1037</strain>
    </source>
</reference>
<comment type="subcellular location">
    <subcellularLocation>
        <location evidence="1">Membrane</location>
        <topology evidence="1">Multi-pass membrane protein</topology>
    </subcellularLocation>
</comment>
<dbReference type="Proteomes" id="UP000019243">
    <property type="component" value="Unassembled WGS sequence"/>
</dbReference>
<feature type="transmembrane region" description="Helical" evidence="6">
    <location>
        <begin position="41"/>
        <end position="59"/>
    </location>
</feature>
<dbReference type="EMBL" id="AODH01000009">
    <property type="protein sequence ID" value="EUJ41790.1"/>
    <property type="molecule type" value="Genomic_DNA"/>
</dbReference>
<sequence length="135" mass="15069">MKNEAVKSEAGFLSANIIISIVVLYLVSVTMIYLVTKSFNLVIMQTLWYIVGSVGIAIIRLFDTKLIEKYAIWLYFGGILSLVAVLLFGSNINGAQRWLKFGPVSLQTSEFMKIFLCVVFGTCHRKASSDKTTCQ</sequence>
<feature type="transmembrane region" description="Helical" evidence="6">
    <location>
        <begin position="12"/>
        <end position="35"/>
    </location>
</feature>
<keyword evidence="2 6" id="KW-0812">Transmembrane</keyword>
<comment type="caution">
    <text evidence="7">The sequence shown here is derived from an EMBL/GenBank/DDBJ whole genome shotgun (WGS) entry which is preliminary data.</text>
</comment>
<dbReference type="STRING" id="1265861.BCAMP_02885"/>
<evidence type="ECO:0000256" key="2">
    <source>
        <dbReference type="ARBA" id="ARBA00022692"/>
    </source>
</evidence>